<evidence type="ECO:0000256" key="1">
    <source>
        <dbReference type="SAM" id="MobiDB-lite"/>
    </source>
</evidence>
<dbReference type="InterPro" id="IPR038883">
    <property type="entry name" value="AN11006-like"/>
</dbReference>
<feature type="region of interest" description="Disordered" evidence="1">
    <location>
        <begin position="162"/>
        <end position="183"/>
    </location>
</feature>
<feature type="compositionally biased region" description="Pro residues" evidence="1">
    <location>
        <begin position="61"/>
        <end position="83"/>
    </location>
</feature>
<protein>
    <submittedName>
        <fullName evidence="2">Uncharacterized protein</fullName>
    </submittedName>
</protein>
<feature type="region of interest" description="Disordered" evidence="1">
    <location>
        <begin position="1"/>
        <end position="99"/>
    </location>
</feature>
<sequence>MSSSLGTQPDSPDNDLDVMLESVRLGESSNFRPTSNPWTGAPPPPPPPPLPPLGSRDLISPRPPLPGWSTAGPPPPPPPPALPPISQNEQRQVQPLPRHPPVYLCSIGGGSTPPLRPIRSTLQPNDLAKLRKNGWGSMPPPPPPPPIHGLFSVAPPLSQPYTPLRRLVQSPGFDGPPPPQAPTFPENYNESISPKPKCTKGTFNFLGLPREIRDEIYNLILSREPPPIITPGRRSYPQTYKQISIASSLFRVNRQIHYEATEWFYGKNTFVIRLSTDIHKNKISVQYNTPWESVAYSFTDGICLTAPVIESEYDGHYDSLPQDPMSQRLGLSDNYWPLIRNIRLDIEDFREHRYFVLPPSIIGLRSQKKTRNSILLPLFHRLRPLLEAAGRDLRLYINIVSGTASVAKRVAVGFNGTTADMVAAGAQYTSSELLLRTFYEDMLRMAWPFTTGPWQHSITVPTLLGIWREEIQNSVLEDCNMSHGLSEAEIERFRLFEEGHISQNYLWVRRQGRLLVLNRYLYNASGRGKRSAAILERAGFIRSGLSQYFGEGTLDLMPDRSPDLAFLDGDIYGPENIEEWR</sequence>
<dbReference type="EMBL" id="JAVHNR010000008">
    <property type="protein sequence ID" value="KAK6335127.1"/>
    <property type="molecule type" value="Genomic_DNA"/>
</dbReference>
<dbReference type="Proteomes" id="UP001313282">
    <property type="component" value="Unassembled WGS sequence"/>
</dbReference>
<name>A0AAN8REA1_9PEZI</name>
<dbReference type="AlphaFoldDB" id="A0AAN8REA1"/>
<keyword evidence="3" id="KW-1185">Reference proteome</keyword>
<feature type="compositionally biased region" description="Pro residues" evidence="1">
    <location>
        <begin position="40"/>
        <end position="52"/>
    </location>
</feature>
<evidence type="ECO:0000313" key="3">
    <source>
        <dbReference type="Proteomes" id="UP001313282"/>
    </source>
</evidence>
<feature type="compositionally biased region" description="Polar residues" evidence="1">
    <location>
        <begin position="27"/>
        <end position="38"/>
    </location>
</feature>
<dbReference type="PANTHER" id="PTHR42085:SF2">
    <property type="entry name" value="F-BOX DOMAIN-CONTAINING PROTEIN"/>
    <property type="match status" value="1"/>
</dbReference>
<gene>
    <name evidence="2" type="ORF">TWF718_010565</name>
</gene>
<proteinExistence type="predicted"/>
<accession>A0AAN8REA1</accession>
<organism evidence="2 3">
    <name type="scientific">Orbilia javanica</name>
    <dbReference type="NCBI Taxonomy" id="47235"/>
    <lineage>
        <taxon>Eukaryota</taxon>
        <taxon>Fungi</taxon>
        <taxon>Dikarya</taxon>
        <taxon>Ascomycota</taxon>
        <taxon>Pezizomycotina</taxon>
        <taxon>Orbiliomycetes</taxon>
        <taxon>Orbiliales</taxon>
        <taxon>Orbiliaceae</taxon>
        <taxon>Orbilia</taxon>
    </lineage>
</organism>
<reference evidence="2 3" key="1">
    <citation type="submission" date="2019-10" db="EMBL/GenBank/DDBJ databases">
        <authorList>
            <person name="Palmer J.M."/>
        </authorList>
    </citation>
    <scope>NUCLEOTIDE SEQUENCE [LARGE SCALE GENOMIC DNA]</scope>
    <source>
        <strain evidence="2 3">TWF718</strain>
    </source>
</reference>
<dbReference type="PANTHER" id="PTHR42085">
    <property type="entry name" value="F-BOX DOMAIN-CONTAINING PROTEIN"/>
    <property type="match status" value="1"/>
</dbReference>
<evidence type="ECO:0000313" key="2">
    <source>
        <dbReference type="EMBL" id="KAK6335127.1"/>
    </source>
</evidence>
<feature type="compositionally biased region" description="Polar residues" evidence="1">
    <location>
        <begin position="1"/>
        <end position="11"/>
    </location>
</feature>
<comment type="caution">
    <text evidence="2">The sequence shown here is derived from an EMBL/GenBank/DDBJ whole genome shotgun (WGS) entry which is preliminary data.</text>
</comment>